<comment type="similarity">
    <text evidence="10">Belongs to the protein kinase superfamily.</text>
</comment>
<reference evidence="12" key="1">
    <citation type="submission" date="2022-10" db="EMBL/GenBank/DDBJ databases">
        <title>Determination and structural analysis of whole genome sequence of Sarocladium strictum F4-1.</title>
        <authorList>
            <person name="Hu L."/>
            <person name="Jiang Y."/>
        </authorList>
    </citation>
    <scope>NUCLEOTIDE SEQUENCE</scope>
    <source>
        <strain evidence="12">F4-1</strain>
    </source>
</reference>
<feature type="binding site" evidence="9">
    <location>
        <position position="134"/>
    </location>
    <ligand>
        <name>ATP</name>
        <dbReference type="ChEBI" id="CHEBI:30616"/>
    </ligand>
</feature>
<dbReference type="PANTHER" id="PTHR47634:SF9">
    <property type="entry name" value="PROTEIN KINASE DOMAIN-CONTAINING PROTEIN-RELATED"/>
    <property type="match status" value="1"/>
</dbReference>
<dbReference type="GO" id="GO:0050684">
    <property type="term" value="P:regulation of mRNA processing"/>
    <property type="evidence" value="ECO:0007669"/>
    <property type="project" value="TreeGrafter"/>
</dbReference>
<evidence type="ECO:0000256" key="1">
    <source>
        <dbReference type="ARBA" id="ARBA00012513"/>
    </source>
</evidence>
<evidence type="ECO:0000313" key="13">
    <source>
        <dbReference type="Proteomes" id="UP001175261"/>
    </source>
</evidence>
<evidence type="ECO:0000256" key="3">
    <source>
        <dbReference type="ARBA" id="ARBA00022679"/>
    </source>
</evidence>
<evidence type="ECO:0000256" key="4">
    <source>
        <dbReference type="ARBA" id="ARBA00022741"/>
    </source>
</evidence>
<dbReference type="InterPro" id="IPR000719">
    <property type="entry name" value="Prot_kinase_dom"/>
</dbReference>
<keyword evidence="6 9" id="KW-0067">ATP-binding</keyword>
<dbReference type="Gene3D" id="3.30.200.20">
    <property type="entry name" value="Phosphorylase Kinase, domain 1"/>
    <property type="match status" value="1"/>
</dbReference>
<dbReference type="InterPro" id="IPR008271">
    <property type="entry name" value="Ser/Thr_kinase_AS"/>
</dbReference>
<dbReference type="GO" id="GO:0005524">
    <property type="term" value="F:ATP binding"/>
    <property type="evidence" value="ECO:0007669"/>
    <property type="project" value="UniProtKB-UniRule"/>
</dbReference>
<keyword evidence="13" id="KW-1185">Reference proteome</keyword>
<dbReference type="Gene3D" id="1.10.510.10">
    <property type="entry name" value="Transferase(Phosphotransferase) domain 1"/>
    <property type="match status" value="1"/>
</dbReference>
<dbReference type="GO" id="GO:0000245">
    <property type="term" value="P:spliceosomal complex assembly"/>
    <property type="evidence" value="ECO:0007669"/>
    <property type="project" value="TreeGrafter"/>
</dbReference>
<evidence type="ECO:0000256" key="5">
    <source>
        <dbReference type="ARBA" id="ARBA00022777"/>
    </source>
</evidence>
<dbReference type="AlphaFoldDB" id="A0AA39GNJ1"/>
<evidence type="ECO:0000256" key="10">
    <source>
        <dbReference type="RuleBase" id="RU000304"/>
    </source>
</evidence>
<dbReference type="PANTHER" id="PTHR47634">
    <property type="entry name" value="PROTEIN KINASE DOMAIN-CONTAINING PROTEIN-RELATED"/>
    <property type="match status" value="1"/>
</dbReference>
<dbReference type="InterPro" id="IPR011009">
    <property type="entry name" value="Kinase-like_dom_sf"/>
</dbReference>
<evidence type="ECO:0000259" key="11">
    <source>
        <dbReference type="PROSITE" id="PS50011"/>
    </source>
</evidence>
<dbReference type="InterPro" id="IPR051334">
    <property type="entry name" value="SRPK"/>
</dbReference>
<feature type="domain" description="Protein kinase" evidence="11">
    <location>
        <begin position="100"/>
        <end position="457"/>
    </location>
</feature>
<evidence type="ECO:0000256" key="9">
    <source>
        <dbReference type="PROSITE-ProRule" id="PRU10141"/>
    </source>
</evidence>
<dbReference type="PROSITE" id="PS00108">
    <property type="entry name" value="PROTEIN_KINASE_ST"/>
    <property type="match status" value="1"/>
</dbReference>
<sequence>MDGYPRWLTSHLALMANIASHRIAARIPPSGESVRLTYSKLSMMLRLWPLTALRQRPWPPSSAVAPRLDPSIPIEEECTPNYRPDRFYPAQLGQVLNNRYQIATKLGHGANSTIWLARDLDCWRWSQERYVAVKIHAIQSSSRRVDSQNEVDILKHVARVDPSHKGWHFIRKLHDSFVVRGPGGDHPCLVLEALREPLWLYRRRYVDRVVPSDILKILVQMMLHALDYLHSSCQVIHTDLKPDNVMIRVEDPAIFARDASDEFANPLPQKALDKGRVIYLARNNFGPLARPTGIIQLVDFDLAVRTSPGQIHTGAIQGENYRAPEVILDAGYTSSADIWSLGVMLWDLFEGRPLFDPRAPDSPDEYDEPAHLSQITALLGSPPQKLLSEGRRTAMFYEPNGMLKAPGYVPEYFTLDTSITRMSDEEKIHFIRFVGRMLRWSPEDRSNAKELLEDPWLYDDFS</sequence>
<keyword evidence="5" id="KW-0418">Kinase</keyword>
<dbReference type="PROSITE" id="PS50011">
    <property type="entry name" value="PROTEIN_KINASE_DOM"/>
    <property type="match status" value="1"/>
</dbReference>
<dbReference type="InterPro" id="IPR017441">
    <property type="entry name" value="Protein_kinase_ATP_BS"/>
</dbReference>
<dbReference type="GO" id="GO:0004674">
    <property type="term" value="F:protein serine/threonine kinase activity"/>
    <property type="evidence" value="ECO:0007669"/>
    <property type="project" value="UniProtKB-KW"/>
</dbReference>
<evidence type="ECO:0000256" key="7">
    <source>
        <dbReference type="ARBA" id="ARBA00047899"/>
    </source>
</evidence>
<evidence type="ECO:0000256" key="2">
    <source>
        <dbReference type="ARBA" id="ARBA00022527"/>
    </source>
</evidence>
<comment type="catalytic activity">
    <reaction evidence="7">
        <text>L-threonyl-[protein] + ATP = O-phospho-L-threonyl-[protein] + ADP + H(+)</text>
        <dbReference type="Rhea" id="RHEA:46608"/>
        <dbReference type="Rhea" id="RHEA-COMP:11060"/>
        <dbReference type="Rhea" id="RHEA-COMP:11605"/>
        <dbReference type="ChEBI" id="CHEBI:15378"/>
        <dbReference type="ChEBI" id="CHEBI:30013"/>
        <dbReference type="ChEBI" id="CHEBI:30616"/>
        <dbReference type="ChEBI" id="CHEBI:61977"/>
        <dbReference type="ChEBI" id="CHEBI:456216"/>
        <dbReference type="EC" id="2.7.11.1"/>
    </reaction>
</comment>
<evidence type="ECO:0000313" key="12">
    <source>
        <dbReference type="EMBL" id="KAK0390655.1"/>
    </source>
</evidence>
<dbReference type="PROSITE" id="PS00107">
    <property type="entry name" value="PROTEIN_KINASE_ATP"/>
    <property type="match status" value="1"/>
</dbReference>
<keyword evidence="3" id="KW-0808">Transferase</keyword>
<organism evidence="12 13">
    <name type="scientific">Sarocladium strictum</name>
    <name type="common">Black bundle disease fungus</name>
    <name type="synonym">Acremonium strictum</name>
    <dbReference type="NCBI Taxonomy" id="5046"/>
    <lineage>
        <taxon>Eukaryota</taxon>
        <taxon>Fungi</taxon>
        <taxon>Dikarya</taxon>
        <taxon>Ascomycota</taxon>
        <taxon>Pezizomycotina</taxon>
        <taxon>Sordariomycetes</taxon>
        <taxon>Hypocreomycetidae</taxon>
        <taxon>Hypocreales</taxon>
        <taxon>Sarocladiaceae</taxon>
        <taxon>Sarocladium</taxon>
    </lineage>
</organism>
<dbReference type="SMART" id="SM00220">
    <property type="entry name" value="S_TKc"/>
    <property type="match status" value="1"/>
</dbReference>
<evidence type="ECO:0000256" key="6">
    <source>
        <dbReference type="ARBA" id="ARBA00022840"/>
    </source>
</evidence>
<accession>A0AA39GNJ1</accession>
<gene>
    <name evidence="12" type="ORF">NLU13_0159</name>
</gene>
<evidence type="ECO:0000256" key="8">
    <source>
        <dbReference type="ARBA" id="ARBA00048679"/>
    </source>
</evidence>
<dbReference type="EC" id="2.7.11.1" evidence="1"/>
<protein>
    <recommendedName>
        <fullName evidence="1">non-specific serine/threonine protein kinase</fullName>
        <ecNumber evidence="1">2.7.11.1</ecNumber>
    </recommendedName>
</protein>
<proteinExistence type="inferred from homology"/>
<comment type="caution">
    <text evidence="12">The sequence shown here is derived from an EMBL/GenBank/DDBJ whole genome shotgun (WGS) entry which is preliminary data.</text>
</comment>
<dbReference type="SUPFAM" id="SSF56112">
    <property type="entry name" value="Protein kinase-like (PK-like)"/>
    <property type="match status" value="1"/>
</dbReference>
<dbReference type="Pfam" id="PF00069">
    <property type="entry name" value="Pkinase"/>
    <property type="match status" value="1"/>
</dbReference>
<dbReference type="Proteomes" id="UP001175261">
    <property type="component" value="Unassembled WGS sequence"/>
</dbReference>
<keyword evidence="2 10" id="KW-0723">Serine/threonine-protein kinase</keyword>
<name>A0AA39GNJ1_SARSR</name>
<dbReference type="EMBL" id="JAPDFR010000001">
    <property type="protein sequence ID" value="KAK0390655.1"/>
    <property type="molecule type" value="Genomic_DNA"/>
</dbReference>
<keyword evidence="4 9" id="KW-0547">Nucleotide-binding</keyword>
<comment type="catalytic activity">
    <reaction evidence="8">
        <text>L-seryl-[protein] + ATP = O-phospho-L-seryl-[protein] + ADP + H(+)</text>
        <dbReference type="Rhea" id="RHEA:17989"/>
        <dbReference type="Rhea" id="RHEA-COMP:9863"/>
        <dbReference type="Rhea" id="RHEA-COMP:11604"/>
        <dbReference type="ChEBI" id="CHEBI:15378"/>
        <dbReference type="ChEBI" id="CHEBI:29999"/>
        <dbReference type="ChEBI" id="CHEBI:30616"/>
        <dbReference type="ChEBI" id="CHEBI:83421"/>
        <dbReference type="ChEBI" id="CHEBI:456216"/>
        <dbReference type="EC" id="2.7.11.1"/>
    </reaction>
</comment>